<evidence type="ECO:0000313" key="5">
    <source>
        <dbReference type="Proteomes" id="UP000317158"/>
    </source>
</evidence>
<sequence>MAIRRWGIGLPDEIKRIRDEMDRIFEDFLQPFSSTLTPSITEAAMPLMDVIDAGDKFIIKADIPGVDKEDVSVSLEGDTLEIKAEKKEEKEEDKAGFLRRERVFKSYYRSLILPESVDAEKVNAIFNNGVLNIELPKKEKKEGKKIEIK</sequence>
<evidence type="ECO:0000256" key="2">
    <source>
        <dbReference type="RuleBase" id="RU003616"/>
    </source>
</evidence>
<name>A0A520KTF5_METT2</name>
<feature type="domain" description="SHSP" evidence="3">
    <location>
        <begin position="38"/>
        <end position="149"/>
    </location>
</feature>
<evidence type="ECO:0000313" key="4">
    <source>
        <dbReference type="EMBL" id="RZN65262.1"/>
    </source>
</evidence>
<dbReference type="EMBL" id="RXIF01000003">
    <property type="protein sequence ID" value="RZN65262.1"/>
    <property type="molecule type" value="Genomic_DNA"/>
</dbReference>
<comment type="caution">
    <text evidence="4">The sequence shown here is derived from an EMBL/GenBank/DDBJ whole genome shotgun (WGS) entry which is preliminary data.</text>
</comment>
<gene>
    <name evidence="4" type="ORF">EF806_01725</name>
</gene>
<dbReference type="InterPro" id="IPR008978">
    <property type="entry name" value="HSP20-like_chaperone"/>
</dbReference>
<dbReference type="InterPro" id="IPR031107">
    <property type="entry name" value="Small_HSP"/>
</dbReference>
<organism evidence="4 5">
    <name type="scientific">Methanoliparum thermophilum</name>
    <dbReference type="NCBI Taxonomy" id="2491083"/>
    <lineage>
        <taxon>Archaea</taxon>
        <taxon>Methanobacteriati</taxon>
        <taxon>Methanobacteriota</taxon>
        <taxon>Candidatus Methanoliparia</taxon>
        <taxon>Candidatus Methanoliparales</taxon>
        <taxon>Candidatus Methanoliparaceae</taxon>
        <taxon>Candidatus Methanoliparum</taxon>
    </lineage>
</organism>
<dbReference type="Pfam" id="PF00011">
    <property type="entry name" value="HSP20"/>
    <property type="match status" value="1"/>
</dbReference>
<proteinExistence type="inferred from homology"/>
<dbReference type="AlphaFoldDB" id="A0A520KTF5"/>
<evidence type="ECO:0000259" key="3">
    <source>
        <dbReference type="PROSITE" id="PS01031"/>
    </source>
</evidence>
<dbReference type="PANTHER" id="PTHR11527">
    <property type="entry name" value="HEAT-SHOCK PROTEIN 20 FAMILY MEMBER"/>
    <property type="match status" value="1"/>
</dbReference>
<dbReference type="InterPro" id="IPR002068">
    <property type="entry name" value="A-crystallin/Hsp20_dom"/>
</dbReference>
<dbReference type="Gene3D" id="2.60.40.790">
    <property type="match status" value="1"/>
</dbReference>
<accession>A0A520KTF5</accession>
<dbReference type="PROSITE" id="PS01031">
    <property type="entry name" value="SHSP"/>
    <property type="match status" value="1"/>
</dbReference>
<dbReference type="Proteomes" id="UP000317158">
    <property type="component" value="Unassembled WGS sequence"/>
</dbReference>
<dbReference type="SUPFAM" id="SSF49764">
    <property type="entry name" value="HSP20-like chaperones"/>
    <property type="match status" value="1"/>
</dbReference>
<comment type="similarity">
    <text evidence="1 2">Belongs to the small heat shock protein (HSP20) family.</text>
</comment>
<reference evidence="4 5" key="1">
    <citation type="journal article" date="2019" name="Nat. Microbiol.">
        <title>Wide diversity of methane and short-chain alkane metabolisms in uncultured archaea.</title>
        <authorList>
            <person name="Borrel G."/>
            <person name="Adam P.S."/>
            <person name="McKay L.J."/>
            <person name="Chen L.X."/>
            <person name="Sierra-Garcia I.N."/>
            <person name="Sieber C.M."/>
            <person name="Letourneur Q."/>
            <person name="Ghozlane A."/>
            <person name="Andersen G.L."/>
            <person name="Li W.J."/>
            <person name="Hallam S.J."/>
            <person name="Muyzer G."/>
            <person name="de Oliveira V.M."/>
            <person name="Inskeep W.P."/>
            <person name="Banfield J.F."/>
            <person name="Gribaldo S."/>
        </authorList>
    </citation>
    <scope>NUCLEOTIDE SEQUENCE [LARGE SCALE GENOMIC DNA]</scope>
    <source>
        <strain evidence="4">NM1a</strain>
    </source>
</reference>
<evidence type="ECO:0000256" key="1">
    <source>
        <dbReference type="PROSITE-ProRule" id="PRU00285"/>
    </source>
</evidence>
<dbReference type="CDD" id="cd06464">
    <property type="entry name" value="ACD_sHsps-like"/>
    <property type="match status" value="1"/>
</dbReference>
<protein>
    <submittedName>
        <fullName evidence="4">Hsp20/alpha crystallin family protein</fullName>
    </submittedName>
</protein>